<dbReference type="Proteomes" id="UP000251692">
    <property type="component" value="Unassembled WGS sequence"/>
</dbReference>
<comment type="caution">
    <text evidence="2">The sequence shown here is derived from an EMBL/GenBank/DDBJ whole genome shotgun (WGS) entry which is preliminary data.</text>
</comment>
<dbReference type="Gene3D" id="3.10.450.50">
    <property type="match status" value="1"/>
</dbReference>
<keyword evidence="3" id="KW-1185">Reference proteome</keyword>
<evidence type="ECO:0000313" key="3">
    <source>
        <dbReference type="Proteomes" id="UP000251692"/>
    </source>
</evidence>
<reference evidence="2 3" key="1">
    <citation type="submission" date="2018-06" db="EMBL/GenBank/DDBJ databases">
        <authorList>
            <person name="Liu Z.-W."/>
        </authorList>
    </citation>
    <scope>NUCLEOTIDE SEQUENCE [LARGE SCALE GENOMIC DNA]</scope>
    <source>
        <strain evidence="2 3">2b14</strain>
    </source>
</reference>
<dbReference type="EMBL" id="QMDV01000004">
    <property type="protein sequence ID" value="RAU82004.1"/>
    <property type="molecule type" value="Genomic_DNA"/>
</dbReference>
<dbReference type="InterPro" id="IPR032710">
    <property type="entry name" value="NTF2-like_dom_sf"/>
</dbReference>
<dbReference type="RefSeq" id="WP_112306681.1">
    <property type="nucleotide sequence ID" value="NZ_QMDV01000004.1"/>
</dbReference>
<evidence type="ECO:0000259" key="1">
    <source>
        <dbReference type="Pfam" id="PF14534"/>
    </source>
</evidence>
<organism evidence="2 3">
    <name type="scientific">Pontibacter arcticus</name>
    <dbReference type="NCBI Taxonomy" id="2080288"/>
    <lineage>
        <taxon>Bacteria</taxon>
        <taxon>Pseudomonadati</taxon>
        <taxon>Bacteroidota</taxon>
        <taxon>Cytophagia</taxon>
        <taxon>Cytophagales</taxon>
        <taxon>Hymenobacteraceae</taxon>
        <taxon>Pontibacter</taxon>
    </lineage>
</organism>
<proteinExistence type="predicted"/>
<dbReference type="SUPFAM" id="SSF54427">
    <property type="entry name" value="NTF2-like"/>
    <property type="match status" value="1"/>
</dbReference>
<name>A0A364RCK3_9BACT</name>
<gene>
    <name evidence="2" type="ORF">DP923_15105</name>
</gene>
<reference evidence="2 3" key="2">
    <citation type="submission" date="2018-07" db="EMBL/GenBank/DDBJ databases">
        <title>Pontibacter sp. 2b14 genomic sequence and assembly.</title>
        <authorList>
            <person name="Du Z.-J."/>
        </authorList>
    </citation>
    <scope>NUCLEOTIDE SEQUENCE [LARGE SCALE GENOMIC DNA]</scope>
    <source>
        <strain evidence="2 3">2b14</strain>
    </source>
</reference>
<dbReference type="OrthoDB" id="120856at2"/>
<dbReference type="Pfam" id="PF14534">
    <property type="entry name" value="DUF4440"/>
    <property type="match status" value="1"/>
</dbReference>
<dbReference type="PROSITE" id="PS51257">
    <property type="entry name" value="PROKAR_LIPOPROTEIN"/>
    <property type="match status" value="1"/>
</dbReference>
<protein>
    <submittedName>
        <fullName evidence="2">DUF4440 domain-containing protein</fullName>
    </submittedName>
</protein>
<sequence length="151" mass="16750">MRTKNLLLALGFAASITSCSSLKQSQPHASANAEIRQLLGEQAACWSNGDLACFMTPYWKSDSLLFVGKSGLTYGWEQTMANYKLNYPDAAAMGKLTFDLKEMRPLATETVLVVGKWHLARTVTEGDVEGHFSVIFKRFPEGWKIITDHSS</sequence>
<evidence type="ECO:0000313" key="2">
    <source>
        <dbReference type="EMBL" id="RAU82004.1"/>
    </source>
</evidence>
<feature type="domain" description="DUF4440" evidence="1">
    <location>
        <begin position="35"/>
        <end position="145"/>
    </location>
</feature>
<accession>A0A364RCK3</accession>
<dbReference type="InterPro" id="IPR027843">
    <property type="entry name" value="DUF4440"/>
</dbReference>
<dbReference type="AlphaFoldDB" id="A0A364RCK3"/>